<dbReference type="GO" id="GO:0003723">
    <property type="term" value="F:RNA binding"/>
    <property type="evidence" value="ECO:0007669"/>
    <property type="project" value="TreeGrafter"/>
</dbReference>
<dbReference type="GeneTree" id="ENSGT00390000007539"/>
<keyword evidence="3" id="KW-0813">Transport</keyword>
<evidence type="ECO:0000313" key="7">
    <source>
        <dbReference type="Ensembl" id="ENSPEMP00000032645.1"/>
    </source>
</evidence>
<dbReference type="Pfam" id="PF24048">
    <property type="entry name" value="LRR_NXF1-5"/>
    <property type="match status" value="1"/>
</dbReference>
<evidence type="ECO:0000313" key="8">
    <source>
        <dbReference type="Proteomes" id="UP000694547"/>
    </source>
</evidence>
<dbReference type="PANTHER" id="PTHR10662">
    <property type="entry name" value="NUCLEAR RNA EXPORT FACTOR"/>
    <property type="match status" value="1"/>
</dbReference>
<protein>
    <recommendedName>
        <fullName evidence="6">NTF2 domain-containing protein</fullName>
    </recommendedName>
</protein>
<dbReference type="InterPro" id="IPR057125">
    <property type="entry name" value="NXF1/2/3/5-like_LRR"/>
</dbReference>
<dbReference type="InterPro" id="IPR032710">
    <property type="entry name" value="NTF2-like_dom_sf"/>
</dbReference>
<sequence>MKKRYNVSRKSLYLKKFRFDPDLMDHGIDIFLNRRSCMTATLQVIQEDYPELLSLNLSNNKIYWLDGVSELIERAPQVKILDLSRNLLKTAWELEKMKGLKLKELWLEGNPLCSTFPDHSAYVRYFTPADTSSLSRTPLPPGSLKDSLWEEAGLESYRGSESLKNLVMQFMLQYYLIYDYGDRRSLLTAYHAHSCFSLTITFNSNKTLEEYCKDSRNMMKLKDSYLRLRLLKHKKCKIVTCLHELPKTQHDLYSCVVDICAQTVMGLFVCFVAIEVEGKSEGCIRAFTRTFILTTGRYSRLCIVNDEMILRNASPSETKKAFSTTMPTIFCAQSRQQMKDSSTQTDLKPKCLREGLQTPVHSRGTHSHLLARSVELPQSVN</sequence>
<dbReference type="PANTHER" id="PTHR10662:SF45">
    <property type="entry name" value="NUCLEAR RNA EXPORT FACTOR 7"/>
    <property type="match status" value="1"/>
</dbReference>
<dbReference type="InterPro" id="IPR001611">
    <property type="entry name" value="Leu-rich_rpt"/>
</dbReference>
<dbReference type="GO" id="GO:0016973">
    <property type="term" value="P:poly(A)+ mRNA export from nucleus"/>
    <property type="evidence" value="ECO:0007669"/>
    <property type="project" value="TreeGrafter"/>
</dbReference>
<evidence type="ECO:0000259" key="6">
    <source>
        <dbReference type="PROSITE" id="PS50177"/>
    </source>
</evidence>
<organism evidence="7 8">
    <name type="scientific">Peromyscus maniculatus bairdii</name>
    <name type="common">Prairie deer mouse</name>
    <dbReference type="NCBI Taxonomy" id="230844"/>
    <lineage>
        <taxon>Eukaryota</taxon>
        <taxon>Metazoa</taxon>
        <taxon>Chordata</taxon>
        <taxon>Craniata</taxon>
        <taxon>Vertebrata</taxon>
        <taxon>Euteleostomi</taxon>
        <taxon>Mammalia</taxon>
        <taxon>Eutheria</taxon>
        <taxon>Euarchontoglires</taxon>
        <taxon>Glires</taxon>
        <taxon>Rodentia</taxon>
        <taxon>Myomorpha</taxon>
        <taxon>Muroidea</taxon>
        <taxon>Cricetidae</taxon>
        <taxon>Neotominae</taxon>
        <taxon>Peromyscus</taxon>
    </lineage>
</organism>
<dbReference type="InterPro" id="IPR002075">
    <property type="entry name" value="NTF2_dom"/>
</dbReference>
<reference evidence="7 8" key="1">
    <citation type="submission" date="2018-10" db="EMBL/GenBank/DDBJ databases">
        <title>Improved assembly of the deer mouse Peromyscus maniculatus genome.</title>
        <authorList>
            <person name="Lassance J.-M."/>
            <person name="Hoekstra H.E."/>
        </authorList>
    </citation>
    <scope>NUCLEOTIDE SEQUENCE [LARGE SCALE GENOMIC DNA]</scope>
</reference>
<dbReference type="Gene3D" id="3.80.10.10">
    <property type="entry name" value="Ribonuclease Inhibitor"/>
    <property type="match status" value="1"/>
</dbReference>
<dbReference type="AlphaFoldDB" id="A0A8C8UMH0"/>
<evidence type="ECO:0000256" key="1">
    <source>
        <dbReference type="ARBA" id="ARBA00004123"/>
    </source>
</evidence>
<reference evidence="7" key="2">
    <citation type="submission" date="2025-08" db="UniProtKB">
        <authorList>
            <consortium name="Ensembl"/>
        </authorList>
    </citation>
    <scope>IDENTIFICATION</scope>
</reference>
<dbReference type="SUPFAM" id="SSF52058">
    <property type="entry name" value="L domain-like"/>
    <property type="match status" value="1"/>
</dbReference>
<accession>A0A8C8UMH0</accession>
<dbReference type="InterPro" id="IPR032675">
    <property type="entry name" value="LRR_dom_sf"/>
</dbReference>
<dbReference type="Pfam" id="PF22602">
    <property type="entry name" value="NXF_NTF2"/>
    <property type="match status" value="1"/>
</dbReference>
<dbReference type="InterPro" id="IPR018222">
    <property type="entry name" value="Nuclear_transport_factor_2_euk"/>
</dbReference>
<dbReference type="SUPFAM" id="SSF54427">
    <property type="entry name" value="NTF2-like"/>
    <property type="match status" value="1"/>
</dbReference>
<dbReference type="Gene3D" id="3.10.450.50">
    <property type="match status" value="1"/>
</dbReference>
<evidence type="ECO:0000256" key="2">
    <source>
        <dbReference type="ARBA" id="ARBA00009285"/>
    </source>
</evidence>
<keyword evidence="5" id="KW-0539">Nucleus</keyword>
<evidence type="ECO:0000256" key="5">
    <source>
        <dbReference type="ARBA" id="ARBA00023242"/>
    </source>
</evidence>
<dbReference type="PROSITE" id="PS50177">
    <property type="entry name" value="NTF2_DOMAIN"/>
    <property type="match status" value="1"/>
</dbReference>
<dbReference type="InterPro" id="IPR030217">
    <property type="entry name" value="NXF_fam"/>
</dbReference>
<dbReference type="GO" id="GO:0005634">
    <property type="term" value="C:nucleus"/>
    <property type="evidence" value="ECO:0007669"/>
    <property type="project" value="UniProtKB-SubCell"/>
</dbReference>
<comment type="similarity">
    <text evidence="2">Belongs to the NXF family.</text>
</comment>
<evidence type="ECO:0000256" key="4">
    <source>
        <dbReference type="ARBA" id="ARBA00022816"/>
    </source>
</evidence>
<evidence type="ECO:0000256" key="3">
    <source>
        <dbReference type="ARBA" id="ARBA00022448"/>
    </source>
</evidence>
<reference evidence="7" key="3">
    <citation type="submission" date="2025-09" db="UniProtKB">
        <authorList>
            <consortium name="Ensembl"/>
        </authorList>
    </citation>
    <scope>IDENTIFICATION</scope>
</reference>
<dbReference type="Proteomes" id="UP000694547">
    <property type="component" value="Chromosome X"/>
</dbReference>
<keyword evidence="4" id="KW-0509">mRNA transport</keyword>
<dbReference type="PROSITE" id="PS51450">
    <property type="entry name" value="LRR"/>
    <property type="match status" value="1"/>
</dbReference>
<feature type="domain" description="NTF2" evidence="6">
    <location>
        <begin position="166"/>
        <end position="310"/>
    </location>
</feature>
<dbReference type="Ensembl" id="ENSPEMT00000042132.1">
    <property type="protein sequence ID" value="ENSPEMP00000032645.1"/>
    <property type="gene ID" value="ENSPEMG00000031074.1"/>
</dbReference>
<comment type="subcellular location">
    <subcellularLocation>
        <location evidence="1">Nucleus</location>
    </subcellularLocation>
</comment>
<proteinExistence type="inferred from homology"/>
<keyword evidence="8" id="KW-1185">Reference proteome</keyword>
<dbReference type="FunFam" id="3.10.450.50:FF:000004">
    <property type="entry name" value="Nuclear RNA export factor 1"/>
    <property type="match status" value="1"/>
</dbReference>
<name>A0A8C8UMH0_PERMB</name>